<proteinExistence type="predicted"/>
<protein>
    <recommendedName>
        <fullName evidence="3">Integrase</fullName>
    </recommendedName>
</protein>
<dbReference type="RefSeq" id="WP_329272398.1">
    <property type="nucleotide sequence ID" value="NZ_CP109011.1"/>
</dbReference>
<name>A0ABZ1X9X1_9ACTN</name>
<evidence type="ECO:0008006" key="3">
    <source>
        <dbReference type="Google" id="ProtNLM"/>
    </source>
</evidence>
<evidence type="ECO:0000313" key="1">
    <source>
        <dbReference type="EMBL" id="WUT48849.1"/>
    </source>
</evidence>
<dbReference type="SUPFAM" id="SSF56349">
    <property type="entry name" value="DNA breaking-rejoining enzymes"/>
    <property type="match status" value="1"/>
</dbReference>
<dbReference type="InterPro" id="IPR011010">
    <property type="entry name" value="DNA_brk_join_enz"/>
</dbReference>
<gene>
    <name evidence="1" type="ORF">OG929_44160</name>
</gene>
<evidence type="ECO:0000313" key="2">
    <source>
        <dbReference type="Proteomes" id="UP001432168"/>
    </source>
</evidence>
<reference evidence="1" key="1">
    <citation type="submission" date="2022-10" db="EMBL/GenBank/DDBJ databases">
        <title>The complete genomes of actinobacterial strains from the NBC collection.</title>
        <authorList>
            <person name="Joergensen T.S."/>
            <person name="Alvarez Arevalo M."/>
            <person name="Sterndorff E.B."/>
            <person name="Faurdal D."/>
            <person name="Vuksanovic O."/>
            <person name="Mourched A.-S."/>
            <person name="Charusanti P."/>
            <person name="Shaw S."/>
            <person name="Blin K."/>
            <person name="Weber T."/>
        </authorList>
    </citation>
    <scope>NUCLEOTIDE SEQUENCE</scope>
    <source>
        <strain evidence="1">NBC_00686</strain>
    </source>
</reference>
<dbReference type="EMBL" id="CP109011">
    <property type="protein sequence ID" value="WUT48849.1"/>
    <property type="molecule type" value="Genomic_DNA"/>
</dbReference>
<organism evidence="1 2">
    <name type="scientific">Streptomyces pseudovenezuelae</name>
    <dbReference type="NCBI Taxonomy" id="67350"/>
    <lineage>
        <taxon>Bacteria</taxon>
        <taxon>Bacillati</taxon>
        <taxon>Actinomycetota</taxon>
        <taxon>Actinomycetes</taxon>
        <taxon>Kitasatosporales</taxon>
        <taxon>Streptomycetaceae</taxon>
        <taxon>Streptomyces</taxon>
        <taxon>Streptomyces aurantiacus group</taxon>
    </lineage>
</organism>
<accession>A0ABZ1X9X1</accession>
<keyword evidence="2" id="KW-1185">Reference proteome</keyword>
<sequence>MQHRHTLHIYAEWALLRRARRRAARGRFTPASAAAVRSAIRCTAAFATWLDNHDIPLADLTQGDIDTWLSEHRDRRHVRLFLRWAHERRLTANLEISDRPRDEPHCWWSESEHWTHLRRCLHDEALPLDVRVTGALTLLYGMPITRIAALTRSDLTGGSPPHLRIGEHPVALPPAVHHLLQRQADHTEPTSAVGRITPRPGWLIPGYAAGTHHSAPALARKMRLHGLPARPSRNTALLALAADLPASVLSDTLGISISAALQWTRRAARDWNSYLAARSSEDRD</sequence>
<dbReference type="Proteomes" id="UP001432168">
    <property type="component" value="Chromosome"/>
</dbReference>